<dbReference type="Proteomes" id="UP000504606">
    <property type="component" value="Unplaced"/>
</dbReference>
<evidence type="ECO:0000313" key="3">
    <source>
        <dbReference type="Proteomes" id="UP000504606"/>
    </source>
</evidence>
<protein>
    <submittedName>
        <fullName evidence="4">Uncharacterized protein LOC113209873</fullName>
    </submittedName>
</protein>
<dbReference type="AlphaFoldDB" id="A0A9C6XD33"/>
<organism evidence="3 4">
    <name type="scientific">Frankliniella occidentalis</name>
    <name type="common">Western flower thrips</name>
    <name type="synonym">Euthrips occidentalis</name>
    <dbReference type="NCBI Taxonomy" id="133901"/>
    <lineage>
        <taxon>Eukaryota</taxon>
        <taxon>Metazoa</taxon>
        <taxon>Ecdysozoa</taxon>
        <taxon>Arthropoda</taxon>
        <taxon>Hexapoda</taxon>
        <taxon>Insecta</taxon>
        <taxon>Pterygota</taxon>
        <taxon>Neoptera</taxon>
        <taxon>Paraneoptera</taxon>
        <taxon>Thysanoptera</taxon>
        <taxon>Terebrantia</taxon>
        <taxon>Thripoidea</taxon>
        <taxon>Thripidae</taxon>
        <taxon>Frankliniella</taxon>
    </lineage>
</organism>
<reference evidence="4" key="1">
    <citation type="submission" date="2025-08" db="UniProtKB">
        <authorList>
            <consortium name="RefSeq"/>
        </authorList>
    </citation>
    <scope>IDENTIFICATION</scope>
    <source>
        <tissue evidence="4">Whole organism</tissue>
    </source>
</reference>
<keyword evidence="3" id="KW-1185">Reference proteome</keyword>
<feature type="transmembrane region" description="Helical" evidence="2">
    <location>
        <begin position="225"/>
        <end position="244"/>
    </location>
</feature>
<keyword evidence="2" id="KW-0812">Transmembrane</keyword>
<feature type="region of interest" description="Disordered" evidence="1">
    <location>
        <begin position="273"/>
        <end position="292"/>
    </location>
</feature>
<dbReference type="RefSeq" id="XP_052132878.1">
    <property type="nucleotide sequence ID" value="XM_052276918.1"/>
</dbReference>
<dbReference type="KEGG" id="foc:113209873"/>
<evidence type="ECO:0000313" key="4">
    <source>
        <dbReference type="RefSeq" id="XP_052132878.1"/>
    </source>
</evidence>
<keyword evidence="2" id="KW-1133">Transmembrane helix</keyword>
<evidence type="ECO:0000256" key="2">
    <source>
        <dbReference type="SAM" id="Phobius"/>
    </source>
</evidence>
<accession>A0A9C6XD33</accession>
<gene>
    <name evidence="4" type="primary">LOC113209873</name>
</gene>
<name>A0A9C6XD33_FRAOC</name>
<sequence length="292" mass="32443">MAMQHSNSRGFVANTMTAAGVLWEGNPVPHTDPGRTTLYVFLWTLFCLHFNPAYRAALAMANVHALEEPGPTELDDVKRVLLVSAESKPLMKEYPKLDKLLALVEICNGPLNCSSEFMRDMTDSALIMTAWTYWCFKHIILVDEDGKSLLKHHDEPLATYPISAMIARDSPIMAALNRITAVVLQSGLAKTWGVYHRRNLHRKFDIYRKENRRSNQPDPLGVHQILGPLSILAAGLLASLVVFLGEVRLGVRKEPPQEQRGDKLLDLRSLRFARGGGATPTPSPTEAAGDPR</sequence>
<evidence type="ECO:0000256" key="1">
    <source>
        <dbReference type="SAM" id="MobiDB-lite"/>
    </source>
</evidence>
<keyword evidence="2" id="KW-0472">Membrane</keyword>
<dbReference type="OrthoDB" id="8195814at2759"/>
<proteinExistence type="predicted"/>
<dbReference type="GeneID" id="113209873"/>